<dbReference type="NCBIfam" id="TIGR03689">
    <property type="entry name" value="pup_AAA"/>
    <property type="match status" value="1"/>
</dbReference>
<dbReference type="InterPro" id="IPR022482">
    <property type="entry name" value="Proteasome_ATPase"/>
</dbReference>
<dbReference type="Gene3D" id="3.40.50.300">
    <property type="entry name" value="P-loop containing nucleotide triphosphate hydrolases"/>
    <property type="match status" value="1"/>
</dbReference>
<evidence type="ECO:0000256" key="5">
    <source>
        <dbReference type="SAM" id="Coils"/>
    </source>
</evidence>
<dbReference type="Pfam" id="PF17758">
    <property type="entry name" value="Prot_ATP_ID_OB_N"/>
    <property type="match status" value="1"/>
</dbReference>
<dbReference type="Gene3D" id="2.40.50.140">
    <property type="entry name" value="Nucleic acid-binding proteins"/>
    <property type="match status" value="2"/>
</dbReference>
<evidence type="ECO:0000256" key="1">
    <source>
        <dbReference type="ARBA" id="ARBA00022741"/>
    </source>
</evidence>
<dbReference type="RefSeq" id="WP_111835418.1">
    <property type="nucleotide sequence ID" value="NZ_UAPQ01000001.1"/>
</dbReference>
<reference evidence="8 9" key="1">
    <citation type="submission" date="2018-06" db="EMBL/GenBank/DDBJ databases">
        <authorList>
            <consortium name="Pathogen Informatics"/>
            <person name="Doyle S."/>
        </authorList>
    </citation>
    <scope>NUCLEOTIDE SEQUENCE [LARGE SCALE GENOMIC DNA]</scope>
    <source>
        <strain evidence="8 9">NCTC11535</strain>
    </source>
</reference>
<dbReference type="InterPro" id="IPR041626">
    <property type="entry name" value="Prot_ATP_ID_OB_N"/>
</dbReference>
<dbReference type="Pfam" id="PF00004">
    <property type="entry name" value="AAA"/>
    <property type="match status" value="1"/>
</dbReference>
<dbReference type="Gene3D" id="1.10.8.60">
    <property type="match status" value="1"/>
</dbReference>
<dbReference type="InterPro" id="IPR003593">
    <property type="entry name" value="AAA+_ATPase"/>
</dbReference>
<protein>
    <submittedName>
        <fullName evidence="8">Proteasomal ATPase</fullName>
    </submittedName>
</protein>
<feature type="region of interest" description="Disordered" evidence="6">
    <location>
        <begin position="1"/>
        <end position="34"/>
    </location>
</feature>
<dbReference type="InterPro" id="IPR012340">
    <property type="entry name" value="NA-bd_OB-fold"/>
</dbReference>
<dbReference type="EMBL" id="UAPQ01000001">
    <property type="protein sequence ID" value="SPT52403.1"/>
    <property type="molecule type" value="Genomic_DNA"/>
</dbReference>
<dbReference type="Gene3D" id="1.20.5.170">
    <property type="match status" value="1"/>
</dbReference>
<gene>
    <name evidence="8" type="primary">arc</name>
    <name evidence="8" type="ORF">NCTC11535_00051</name>
</gene>
<keyword evidence="2 4" id="KW-0067">ATP-binding</keyword>
<dbReference type="SUPFAM" id="SSF52540">
    <property type="entry name" value="P-loop containing nucleoside triphosphate hydrolases"/>
    <property type="match status" value="1"/>
</dbReference>
<keyword evidence="9" id="KW-1185">Reference proteome</keyword>
<dbReference type="SMART" id="SM00382">
    <property type="entry name" value="AAA"/>
    <property type="match status" value="1"/>
</dbReference>
<evidence type="ECO:0000256" key="6">
    <source>
        <dbReference type="SAM" id="MobiDB-lite"/>
    </source>
</evidence>
<dbReference type="InterPro" id="IPR003960">
    <property type="entry name" value="ATPase_AAA_CS"/>
</dbReference>
<dbReference type="InterPro" id="IPR003959">
    <property type="entry name" value="ATPase_AAA_core"/>
</dbReference>
<dbReference type="InterPro" id="IPR027417">
    <property type="entry name" value="P-loop_NTPase"/>
</dbReference>
<evidence type="ECO:0000256" key="3">
    <source>
        <dbReference type="ARBA" id="ARBA00023054"/>
    </source>
</evidence>
<comment type="caution">
    <text evidence="8">The sequence shown here is derived from an EMBL/GenBank/DDBJ whole genome shotgun (WGS) entry which is preliminary data.</text>
</comment>
<evidence type="ECO:0000259" key="7">
    <source>
        <dbReference type="SMART" id="SM00382"/>
    </source>
</evidence>
<evidence type="ECO:0000313" key="8">
    <source>
        <dbReference type="EMBL" id="SPT52403.1"/>
    </source>
</evidence>
<proteinExistence type="inferred from homology"/>
<keyword evidence="1 4" id="KW-0547">Nucleotide-binding</keyword>
<dbReference type="PROSITE" id="PS00674">
    <property type="entry name" value="AAA"/>
    <property type="match status" value="1"/>
</dbReference>
<sequence>MTESKQPDDDPSGLVASASDRPLAPPTPSFTSHQLREARAQAVSLTEKNERLTAALTAARTRIKELGAQLDAVTLPPLTFGTITAPPALRSQEASGQTRALEVEVNLSGRAMRLTVHSALAAASLQVGARVGVNDQLLVVSVHPAPDTGEAVALDEVIADGAAGPRALVTTGAGATRILSLAANLDPATLRPGDTLAADLRTEVALAKVERTSVEQLVVAETPDVSWEDIGGLGAQISQIRDALELPFTHPDRYRAYGLRAPKGVLLYGPPGCGKTLIAKAVATSLARSGGSARGAAFLNIKGPELLSKFVGETERQIRAIFEQARKVAGEDRPVVVFFDEMEALFRTRGTGISSDVETMIVPQVLAEIDGVESLRNVVIIGASNREDMIDPALLRPGRLDVKIRIGRPDQAGAEEILAKHLTRELPLDPVELAAASGDREAAVAAMRQATVQALYQRSPRTAVLEVTYASGATRCLHLADLASGAMLAGIVARAKTAAIKDELTGGAGGLSTTRLLEALQAEARQNEEITGATTAEGWARLIGGSGEAIRSVRRLGHQEQ</sequence>
<dbReference type="PANTHER" id="PTHR23077">
    <property type="entry name" value="AAA-FAMILY ATPASE"/>
    <property type="match status" value="1"/>
</dbReference>
<dbReference type="InterPro" id="IPR032501">
    <property type="entry name" value="Prot_ATP_ID_OB_2nd"/>
</dbReference>
<name>A0ABY1VKR1_9ACTO</name>
<evidence type="ECO:0000256" key="4">
    <source>
        <dbReference type="RuleBase" id="RU003651"/>
    </source>
</evidence>
<dbReference type="PANTHER" id="PTHR23077:SF144">
    <property type="entry name" value="PROTEASOME-ASSOCIATED ATPASE"/>
    <property type="match status" value="1"/>
</dbReference>
<dbReference type="InterPro" id="IPR050168">
    <property type="entry name" value="AAA_ATPase_domain"/>
</dbReference>
<feature type="domain" description="AAA+ ATPase" evidence="7">
    <location>
        <begin position="261"/>
        <end position="410"/>
    </location>
</feature>
<keyword evidence="3 5" id="KW-0175">Coiled coil</keyword>
<accession>A0ABY1VKR1</accession>
<dbReference type="Proteomes" id="UP000250006">
    <property type="component" value="Unassembled WGS sequence"/>
</dbReference>
<evidence type="ECO:0000256" key="2">
    <source>
        <dbReference type="ARBA" id="ARBA00022840"/>
    </source>
</evidence>
<evidence type="ECO:0000313" key="9">
    <source>
        <dbReference type="Proteomes" id="UP000250006"/>
    </source>
</evidence>
<organism evidence="8 9">
    <name type="scientific">Actinomyces bovis</name>
    <dbReference type="NCBI Taxonomy" id="1658"/>
    <lineage>
        <taxon>Bacteria</taxon>
        <taxon>Bacillati</taxon>
        <taxon>Actinomycetota</taxon>
        <taxon>Actinomycetes</taxon>
        <taxon>Actinomycetales</taxon>
        <taxon>Actinomycetaceae</taxon>
        <taxon>Actinomyces</taxon>
    </lineage>
</organism>
<comment type="similarity">
    <text evidence="4">Belongs to the AAA ATPase family.</text>
</comment>
<dbReference type="Pfam" id="PF16450">
    <property type="entry name" value="Prot_ATP_ID_OB_C"/>
    <property type="match status" value="1"/>
</dbReference>
<feature type="coiled-coil region" evidence="5">
    <location>
        <begin position="35"/>
        <end position="69"/>
    </location>
</feature>